<dbReference type="AlphaFoldDB" id="A0A5B7IB84"/>
<gene>
    <name evidence="1" type="ORF">E2C01_077350</name>
</gene>
<evidence type="ECO:0000313" key="1">
    <source>
        <dbReference type="EMBL" id="MPC82671.1"/>
    </source>
</evidence>
<proteinExistence type="predicted"/>
<protein>
    <submittedName>
        <fullName evidence="1">Uncharacterized protein</fullName>
    </submittedName>
</protein>
<name>A0A5B7IB84_PORTR</name>
<comment type="caution">
    <text evidence="1">The sequence shown here is derived from an EMBL/GenBank/DDBJ whole genome shotgun (WGS) entry which is preliminary data.</text>
</comment>
<organism evidence="1 2">
    <name type="scientific">Portunus trituberculatus</name>
    <name type="common">Swimming crab</name>
    <name type="synonym">Neptunus trituberculatus</name>
    <dbReference type="NCBI Taxonomy" id="210409"/>
    <lineage>
        <taxon>Eukaryota</taxon>
        <taxon>Metazoa</taxon>
        <taxon>Ecdysozoa</taxon>
        <taxon>Arthropoda</taxon>
        <taxon>Crustacea</taxon>
        <taxon>Multicrustacea</taxon>
        <taxon>Malacostraca</taxon>
        <taxon>Eumalacostraca</taxon>
        <taxon>Eucarida</taxon>
        <taxon>Decapoda</taxon>
        <taxon>Pleocyemata</taxon>
        <taxon>Brachyura</taxon>
        <taxon>Eubrachyura</taxon>
        <taxon>Portunoidea</taxon>
        <taxon>Portunidae</taxon>
        <taxon>Portuninae</taxon>
        <taxon>Portunus</taxon>
    </lineage>
</organism>
<reference evidence="1 2" key="1">
    <citation type="submission" date="2019-05" db="EMBL/GenBank/DDBJ databases">
        <title>Another draft genome of Portunus trituberculatus and its Hox gene families provides insights of decapod evolution.</title>
        <authorList>
            <person name="Jeong J.-H."/>
            <person name="Song I."/>
            <person name="Kim S."/>
            <person name="Choi T."/>
            <person name="Kim D."/>
            <person name="Ryu S."/>
            <person name="Kim W."/>
        </authorList>
    </citation>
    <scope>NUCLEOTIDE SEQUENCE [LARGE SCALE GENOMIC DNA]</scope>
    <source>
        <tissue evidence="1">Muscle</tissue>
    </source>
</reference>
<sequence length="131" mass="14604">MVMMVPTVPAHFKVPSVPPRHLFQVPHLAPPHSSFLAPPNTRLTEEEEEMGVRKQENFVALRMCQATMPLTLILVGVTSQHSRVVASRSPSAPLSSGLFFLLVLGGLRAPRLQVFCLSRNSRFEEAFERSQ</sequence>
<accession>A0A5B7IB84</accession>
<dbReference type="Proteomes" id="UP000324222">
    <property type="component" value="Unassembled WGS sequence"/>
</dbReference>
<evidence type="ECO:0000313" key="2">
    <source>
        <dbReference type="Proteomes" id="UP000324222"/>
    </source>
</evidence>
<keyword evidence="2" id="KW-1185">Reference proteome</keyword>
<dbReference type="EMBL" id="VSRR010060412">
    <property type="protein sequence ID" value="MPC82671.1"/>
    <property type="molecule type" value="Genomic_DNA"/>
</dbReference>